<evidence type="ECO:0000256" key="3">
    <source>
        <dbReference type="ARBA" id="ARBA00023295"/>
    </source>
</evidence>
<feature type="domain" description="Beta-xylosidase C-terminal Concanavalin A-like" evidence="7">
    <location>
        <begin position="329"/>
        <end position="472"/>
    </location>
</feature>
<comment type="similarity">
    <text evidence="1 6">Belongs to the glycosyl hydrolase 43 family.</text>
</comment>
<dbReference type="InterPro" id="IPR006710">
    <property type="entry name" value="Glyco_hydro_43"/>
</dbReference>
<dbReference type="Pfam" id="PF17851">
    <property type="entry name" value="GH43_C2"/>
    <property type="match status" value="1"/>
</dbReference>
<feature type="active site" description="Proton donor" evidence="4">
    <location>
        <position position="173"/>
    </location>
</feature>
<evidence type="ECO:0000256" key="6">
    <source>
        <dbReference type="RuleBase" id="RU361187"/>
    </source>
</evidence>
<dbReference type="Proteomes" id="UP000622610">
    <property type="component" value="Unassembled WGS sequence"/>
</dbReference>
<dbReference type="GO" id="GO:0005975">
    <property type="term" value="P:carbohydrate metabolic process"/>
    <property type="evidence" value="ECO:0007669"/>
    <property type="project" value="InterPro"/>
</dbReference>
<dbReference type="Gene3D" id="2.115.10.20">
    <property type="entry name" value="Glycosyl hydrolase domain, family 43"/>
    <property type="match status" value="1"/>
</dbReference>
<keyword evidence="3 6" id="KW-0326">Glycosidase</keyword>
<dbReference type="SUPFAM" id="SSF75005">
    <property type="entry name" value="Arabinanase/levansucrase/invertase"/>
    <property type="match status" value="1"/>
</dbReference>
<evidence type="ECO:0000256" key="2">
    <source>
        <dbReference type="ARBA" id="ARBA00022801"/>
    </source>
</evidence>
<evidence type="ECO:0000313" key="8">
    <source>
        <dbReference type="EMBL" id="GGI65373.1"/>
    </source>
</evidence>
<feature type="active site" description="Proton acceptor" evidence="4">
    <location>
        <position position="14"/>
    </location>
</feature>
<dbReference type="AlphaFoldDB" id="A0A917N494"/>
<dbReference type="Pfam" id="PF04616">
    <property type="entry name" value="Glyco_hydro_43"/>
    <property type="match status" value="1"/>
</dbReference>
<dbReference type="RefSeq" id="WP_229731667.1">
    <property type="nucleotide sequence ID" value="NZ_BMDT01000003.1"/>
</dbReference>
<reference evidence="8" key="1">
    <citation type="journal article" date="2014" name="Int. J. Syst. Evol. Microbiol.">
        <title>Complete genome sequence of Corynebacterium casei LMG S-19264T (=DSM 44701T), isolated from a smear-ripened cheese.</title>
        <authorList>
            <consortium name="US DOE Joint Genome Institute (JGI-PGF)"/>
            <person name="Walter F."/>
            <person name="Albersmeier A."/>
            <person name="Kalinowski J."/>
            <person name="Ruckert C."/>
        </authorList>
    </citation>
    <scope>NUCLEOTIDE SEQUENCE</scope>
    <source>
        <strain evidence="8">CCM 8433</strain>
    </source>
</reference>
<dbReference type="PANTHER" id="PTHR42812:SF12">
    <property type="entry name" value="BETA-XYLOSIDASE-RELATED"/>
    <property type="match status" value="1"/>
</dbReference>
<dbReference type="SUPFAM" id="SSF49899">
    <property type="entry name" value="Concanavalin A-like lectins/glucanases"/>
    <property type="match status" value="1"/>
</dbReference>
<reference evidence="8" key="2">
    <citation type="submission" date="2020-09" db="EMBL/GenBank/DDBJ databases">
        <authorList>
            <person name="Sun Q."/>
            <person name="Sedlacek I."/>
        </authorList>
    </citation>
    <scope>NUCLEOTIDE SEQUENCE</scope>
    <source>
        <strain evidence="8">CCM 8433</strain>
    </source>
</reference>
<dbReference type="InterPro" id="IPR013320">
    <property type="entry name" value="ConA-like_dom_sf"/>
</dbReference>
<dbReference type="CDD" id="cd18617">
    <property type="entry name" value="GH43_XynB-like"/>
    <property type="match status" value="1"/>
</dbReference>
<dbReference type="EMBL" id="BMDT01000003">
    <property type="protein sequence ID" value="GGI65373.1"/>
    <property type="molecule type" value="Genomic_DNA"/>
</dbReference>
<gene>
    <name evidence="8" type="ORF">GCM10011482_10270</name>
</gene>
<sequence length="489" mass="55173">MEFKNPILPGFHPDPSICCVDDDFYLVTSTFEFFPGLPIFHSKNLIDWTLIGHGIERESQLTLSNKNPNAFGLYAPTIRYINNRFYIICTNVPHIGQGTGNFIIWTDDIKGAWSDPIWIDLPGIDPSLFMDDDGTVYYTGADGGIFLTEIDLVTGETTERLDIWAGTGAADPEGPHIYKKNGYYYLMISEGGTSYGHMIVMARSKKITGPYEAFEGNPVLTNRSSNSPIQAIGHSDLVQDANGNWWAVCLGIRPIAYPRAHLLGRETFLVPVVWKRDWPVFGEEGQVKEIMSGPLPQTIKQEIIREKLDWLTLFGGNAPYISETQSGFELVPSNNNLSDNQPMAWIGVRQQHFNFHFSATLVTPLVNGEIGVTAFLNPTHHYEIYLERDSVLSLNFRRRIGSLWKTEKTILLVKEPKEVTFILEGTPSTYKFSYQVDQEEIERIGEGETHYLTTEVGGVFTGIMLGIYASNPLSDGNRLRMEKINYYEK</sequence>
<evidence type="ECO:0000256" key="4">
    <source>
        <dbReference type="PIRSR" id="PIRSR606710-1"/>
    </source>
</evidence>
<protein>
    <submittedName>
        <fullName evidence="8">Glycoside hydrolase 43 family protein</fullName>
    </submittedName>
</protein>
<evidence type="ECO:0000313" key="9">
    <source>
        <dbReference type="Proteomes" id="UP000622610"/>
    </source>
</evidence>
<proteinExistence type="inferred from homology"/>
<feature type="site" description="Important for catalytic activity, responsible for pKa modulation of the active site Glu and correct orientation of both the proton donor and substrate" evidence="5">
    <location>
        <position position="125"/>
    </location>
</feature>
<evidence type="ECO:0000256" key="5">
    <source>
        <dbReference type="PIRSR" id="PIRSR606710-2"/>
    </source>
</evidence>
<keyword evidence="2 6" id="KW-0378">Hydrolase</keyword>
<organism evidence="8 9">
    <name type="scientific">Enterococcus alcedinis</name>
    <dbReference type="NCBI Taxonomy" id="1274384"/>
    <lineage>
        <taxon>Bacteria</taxon>
        <taxon>Bacillati</taxon>
        <taxon>Bacillota</taxon>
        <taxon>Bacilli</taxon>
        <taxon>Lactobacillales</taxon>
        <taxon>Enterococcaceae</taxon>
        <taxon>Enterococcus</taxon>
    </lineage>
</organism>
<name>A0A917N494_9ENTE</name>
<dbReference type="Gene3D" id="2.60.120.200">
    <property type="match status" value="1"/>
</dbReference>
<dbReference type="InterPro" id="IPR041542">
    <property type="entry name" value="GH43_C2"/>
</dbReference>
<comment type="caution">
    <text evidence="8">The sequence shown here is derived from an EMBL/GenBank/DDBJ whole genome shotgun (WGS) entry which is preliminary data.</text>
</comment>
<evidence type="ECO:0000256" key="1">
    <source>
        <dbReference type="ARBA" id="ARBA00009865"/>
    </source>
</evidence>
<accession>A0A917N494</accession>
<evidence type="ECO:0000259" key="7">
    <source>
        <dbReference type="Pfam" id="PF17851"/>
    </source>
</evidence>
<dbReference type="GO" id="GO:0004553">
    <property type="term" value="F:hydrolase activity, hydrolyzing O-glycosyl compounds"/>
    <property type="evidence" value="ECO:0007669"/>
    <property type="project" value="InterPro"/>
</dbReference>
<dbReference type="InterPro" id="IPR051795">
    <property type="entry name" value="Glycosyl_Hydrlase_43"/>
</dbReference>
<dbReference type="PANTHER" id="PTHR42812">
    <property type="entry name" value="BETA-XYLOSIDASE"/>
    <property type="match status" value="1"/>
</dbReference>
<keyword evidence="9" id="KW-1185">Reference proteome</keyword>
<dbReference type="InterPro" id="IPR023296">
    <property type="entry name" value="Glyco_hydro_beta-prop_sf"/>
</dbReference>